<dbReference type="EMBL" id="BAAAQN010000029">
    <property type="protein sequence ID" value="GAA2040170.1"/>
    <property type="molecule type" value="Genomic_DNA"/>
</dbReference>
<dbReference type="Proteomes" id="UP001500751">
    <property type="component" value="Unassembled WGS sequence"/>
</dbReference>
<reference evidence="2" key="1">
    <citation type="journal article" date="2019" name="Int. J. Syst. Evol. Microbiol.">
        <title>The Global Catalogue of Microorganisms (GCM) 10K type strain sequencing project: providing services to taxonomists for standard genome sequencing and annotation.</title>
        <authorList>
            <consortium name="The Broad Institute Genomics Platform"/>
            <consortium name="The Broad Institute Genome Sequencing Center for Infectious Disease"/>
            <person name="Wu L."/>
            <person name="Ma J."/>
        </authorList>
    </citation>
    <scope>NUCLEOTIDE SEQUENCE [LARGE SCALE GENOMIC DNA]</scope>
    <source>
        <strain evidence="2">JCM 16014</strain>
    </source>
</reference>
<proteinExistence type="predicted"/>
<gene>
    <name evidence="1" type="ORF">GCM10009839_47810</name>
</gene>
<protein>
    <recommendedName>
        <fullName evidence="3">Transcriptional regulator</fullName>
    </recommendedName>
</protein>
<organism evidence="1 2">
    <name type="scientific">Catenulispora yoronensis</name>
    <dbReference type="NCBI Taxonomy" id="450799"/>
    <lineage>
        <taxon>Bacteria</taxon>
        <taxon>Bacillati</taxon>
        <taxon>Actinomycetota</taxon>
        <taxon>Actinomycetes</taxon>
        <taxon>Catenulisporales</taxon>
        <taxon>Catenulisporaceae</taxon>
        <taxon>Catenulispora</taxon>
    </lineage>
</organism>
<sequence>MDLTSVVTPGAQSLVTSILTDSWKQVLPALSRLWARHRSGSPGVVLEEVGAELDLAREQAISITGDGSESERARRMELFWAGYLAGQLAARPELAGVVQELPALLGAAATAAPTAGAAAVAVDTKSVSGTVRGNVIQTGDVSGGINVGR</sequence>
<evidence type="ECO:0000313" key="2">
    <source>
        <dbReference type="Proteomes" id="UP001500751"/>
    </source>
</evidence>
<keyword evidence="2" id="KW-1185">Reference proteome</keyword>
<dbReference type="RefSeq" id="WP_344667876.1">
    <property type="nucleotide sequence ID" value="NZ_BAAAQN010000029.1"/>
</dbReference>
<accession>A0ABP5G4R5</accession>
<evidence type="ECO:0008006" key="3">
    <source>
        <dbReference type="Google" id="ProtNLM"/>
    </source>
</evidence>
<evidence type="ECO:0000313" key="1">
    <source>
        <dbReference type="EMBL" id="GAA2040170.1"/>
    </source>
</evidence>
<comment type="caution">
    <text evidence="1">The sequence shown here is derived from an EMBL/GenBank/DDBJ whole genome shotgun (WGS) entry which is preliminary data.</text>
</comment>
<name>A0ABP5G4R5_9ACTN</name>